<keyword evidence="1" id="KW-0732">Signal</keyword>
<reference evidence="2 3" key="1">
    <citation type="submission" date="2021-06" db="EMBL/GenBank/DDBJ databases">
        <authorList>
            <person name="Palmer J.M."/>
        </authorList>
    </citation>
    <scope>NUCLEOTIDE SEQUENCE [LARGE SCALE GENOMIC DNA]</scope>
    <source>
        <strain evidence="2 3">CL_MEX2019</strain>
        <tissue evidence="2">Muscle</tissue>
    </source>
</reference>
<sequence length="94" mass="10967">MQDNLQWKNYFLLLLCSRVVILRFVGGPNAEKNSLCSYPTWTWKGLDCFRSVFVNPGPQGTLHCSLKWFPALTNLNQMMLKDHSRQQNNRHQPS</sequence>
<feature type="signal peptide" evidence="1">
    <location>
        <begin position="1"/>
        <end position="30"/>
    </location>
</feature>
<feature type="chain" id="PRO_5047535032" description="Secreted protein" evidence="1">
    <location>
        <begin position="31"/>
        <end position="94"/>
    </location>
</feature>
<name>A0ABU7EYP9_9TELE</name>
<dbReference type="EMBL" id="JAHUTJ010068086">
    <property type="protein sequence ID" value="MED6291433.1"/>
    <property type="molecule type" value="Genomic_DNA"/>
</dbReference>
<evidence type="ECO:0008006" key="4">
    <source>
        <dbReference type="Google" id="ProtNLM"/>
    </source>
</evidence>
<gene>
    <name evidence="2" type="ORF">CHARACLAT_023562</name>
</gene>
<protein>
    <recommendedName>
        <fullName evidence="4">Secreted protein</fullName>
    </recommendedName>
</protein>
<evidence type="ECO:0000313" key="2">
    <source>
        <dbReference type="EMBL" id="MED6291433.1"/>
    </source>
</evidence>
<proteinExistence type="predicted"/>
<evidence type="ECO:0000313" key="3">
    <source>
        <dbReference type="Proteomes" id="UP001352852"/>
    </source>
</evidence>
<evidence type="ECO:0000256" key="1">
    <source>
        <dbReference type="SAM" id="SignalP"/>
    </source>
</evidence>
<comment type="caution">
    <text evidence="2">The sequence shown here is derived from an EMBL/GenBank/DDBJ whole genome shotgun (WGS) entry which is preliminary data.</text>
</comment>
<accession>A0ABU7EYP9</accession>
<keyword evidence="3" id="KW-1185">Reference proteome</keyword>
<organism evidence="2 3">
    <name type="scientific">Characodon lateralis</name>
    <dbReference type="NCBI Taxonomy" id="208331"/>
    <lineage>
        <taxon>Eukaryota</taxon>
        <taxon>Metazoa</taxon>
        <taxon>Chordata</taxon>
        <taxon>Craniata</taxon>
        <taxon>Vertebrata</taxon>
        <taxon>Euteleostomi</taxon>
        <taxon>Actinopterygii</taxon>
        <taxon>Neopterygii</taxon>
        <taxon>Teleostei</taxon>
        <taxon>Neoteleostei</taxon>
        <taxon>Acanthomorphata</taxon>
        <taxon>Ovalentaria</taxon>
        <taxon>Atherinomorphae</taxon>
        <taxon>Cyprinodontiformes</taxon>
        <taxon>Goodeidae</taxon>
        <taxon>Characodon</taxon>
    </lineage>
</organism>
<dbReference type="Proteomes" id="UP001352852">
    <property type="component" value="Unassembled WGS sequence"/>
</dbReference>